<organism evidence="4 5">
    <name type="scientific">Brevundimonas vesicularis</name>
    <name type="common">Pseudomonas vesicularis</name>
    <dbReference type="NCBI Taxonomy" id="41276"/>
    <lineage>
        <taxon>Bacteria</taxon>
        <taxon>Pseudomonadati</taxon>
        <taxon>Pseudomonadota</taxon>
        <taxon>Alphaproteobacteria</taxon>
        <taxon>Caulobacterales</taxon>
        <taxon>Caulobacteraceae</taxon>
        <taxon>Brevundimonas</taxon>
    </lineage>
</organism>
<evidence type="ECO:0000313" key="5">
    <source>
        <dbReference type="Proteomes" id="UP000251186"/>
    </source>
</evidence>
<protein>
    <submittedName>
        <fullName evidence="4">Bacteriophage tail assembly protein</fullName>
    </submittedName>
</protein>
<proteinExistence type="predicted"/>
<dbReference type="Pfam" id="PF20454">
    <property type="entry name" value="GpA_nuclease"/>
    <property type="match status" value="1"/>
</dbReference>
<feature type="domain" description="Phage terminase large subunit GpA ATPase" evidence="2">
    <location>
        <begin position="48"/>
        <end position="298"/>
    </location>
</feature>
<dbReference type="InterPro" id="IPR046454">
    <property type="entry name" value="GpA_endonuclease"/>
</dbReference>
<dbReference type="GO" id="GO:0016887">
    <property type="term" value="F:ATP hydrolysis activity"/>
    <property type="evidence" value="ECO:0007669"/>
    <property type="project" value="InterPro"/>
</dbReference>
<gene>
    <name evidence="4" type="ORF">NCTC11166_03285</name>
</gene>
<evidence type="ECO:0000313" key="4">
    <source>
        <dbReference type="EMBL" id="SPU55882.1"/>
    </source>
</evidence>
<evidence type="ECO:0000259" key="3">
    <source>
        <dbReference type="Pfam" id="PF20454"/>
    </source>
</evidence>
<dbReference type="InterPro" id="IPR046453">
    <property type="entry name" value="GpA_ATPase"/>
</dbReference>
<accession>A0A2X1BTB9</accession>
<sequence length="689" mass="75547">MSLAAAAVYAGVAAAMAPAPETSISEWVAGGADGGPVILSARTNTPKEGPISFDGVEYLREPLDRLHPDDPASRVTIRGGAQSAKSTVGQLWVCWSVENNPRSFAIGLPSAGEITKYNELKLEPLLDDSPRLKDRIDRRVIRGRPMSDGKKKTLKTGAQIRLFNLASPKELQMISTGNLILEEVGNALVDVGERGSPVAQARERQAAYSVIGSKELMISTPSVLGECEVSKAEEAGDQRRFYGQCPHCTGFFHLEPEDFKPASPNGTPHHFVCPPSEGGCGGVLEETDMLTFRPAGIWLPTFPSQNEDNPAPAKFVAAEDVHGYTRRNCEGREPSYYIWQAYCGLISWAKIAKSIADAKSPAELKTLEQQTFGRAWDPSVEAMSWEELHRLREPYEHSIVPAGAEYVTAFTDVQGAYLEGGAIAWGPGGEWWVIDRWVIPGDTAGDQVWFELDEIYRRTYPHAEGGELGIEAFGVDTGFRTQRVYSFCRGRPRSYAMDGRPGWKVPILGKAKPVKVVEQGRVKGRVKLWPSGTWELKAMLAWSLKLSTEAGYAVRQQGRGHWSMAEDEAWAQQITAEGLAEETDDRTGEIKRWWKKLRDRNEWVDIWVGARALAWSLGVGAPAKNGAENVDWAARAAARGQASASAPDLFSGEKTAPKSAVALEPSDPTPPANDKPGSSERRFFRKKRG</sequence>
<feature type="region of interest" description="Disordered" evidence="1">
    <location>
        <begin position="641"/>
        <end position="689"/>
    </location>
</feature>
<reference evidence="4 5" key="1">
    <citation type="submission" date="2018-06" db="EMBL/GenBank/DDBJ databases">
        <authorList>
            <consortium name="Pathogen Informatics"/>
            <person name="Doyle S."/>
        </authorList>
    </citation>
    <scope>NUCLEOTIDE SEQUENCE [LARGE SCALE GENOMIC DNA]</scope>
    <source>
        <strain evidence="4 5">NCTC11166</strain>
    </source>
</reference>
<dbReference type="EMBL" id="UAQP01000014">
    <property type="protein sequence ID" value="SPU55882.1"/>
    <property type="molecule type" value="Genomic_DNA"/>
</dbReference>
<evidence type="ECO:0000256" key="1">
    <source>
        <dbReference type="SAM" id="MobiDB-lite"/>
    </source>
</evidence>
<dbReference type="GO" id="GO:0004519">
    <property type="term" value="F:endonuclease activity"/>
    <property type="evidence" value="ECO:0007669"/>
    <property type="project" value="InterPro"/>
</dbReference>
<dbReference type="Pfam" id="PF05876">
    <property type="entry name" value="GpA_ATPase"/>
    <property type="match status" value="1"/>
</dbReference>
<feature type="domain" description="Terminase large subunit GpA endonuclease" evidence="3">
    <location>
        <begin position="335"/>
        <end position="619"/>
    </location>
</feature>
<dbReference type="Proteomes" id="UP000251186">
    <property type="component" value="Unassembled WGS sequence"/>
</dbReference>
<name>A0A2X1BTB9_BREVE</name>
<evidence type="ECO:0000259" key="2">
    <source>
        <dbReference type="Pfam" id="PF05876"/>
    </source>
</evidence>
<dbReference type="AlphaFoldDB" id="A0A2X1BTB9"/>